<evidence type="ECO:0000313" key="6">
    <source>
        <dbReference type="Proteomes" id="UP000632535"/>
    </source>
</evidence>
<evidence type="ECO:0000256" key="2">
    <source>
        <dbReference type="ARBA" id="ARBA00022679"/>
    </source>
</evidence>
<evidence type="ECO:0000259" key="4">
    <source>
        <dbReference type="Pfam" id="PF13439"/>
    </source>
</evidence>
<evidence type="ECO:0000313" key="5">
    <source>
        <dbReference type="EMBL" id="GGI05847.1"/>
    </source>
</evidence>
<feature type="compositionally biased region" description="Low complexity" evidence="3">
    <location>
        <begin position="1"/>
        <end position="10"/>
    </location>
</feature>
<feature type="region of interest" description="Disordered" evidence="3">
    <location>
        <begin position="1"/>
        <end position="24"/>
    </location>
</feature>
<sequence>MARGPLTRPAPTRPPPTRPAPTRPPLRVLVVDHTAEPGGAELALLRLCRELVTTADDLEVRALLLSDGPLVDRLEAVGVPVDVLAVARDVVTASRYGLSGGGALRRLRGVARTQVALWRALRRADIDVVHTTSLKAHLLATVPALAARRRVVWYAHDRVAPDYLPWPAVLLVRAVGRLPRAVIANSRATAATLGRAAVVAYPGLDPDQAIAPSLPVPPRAGAPVVGIVGRVSPTKGQLELVRAAPRVLERHPGARFRVVGGPMFGAADHLARVRAEAERLGVAERFAWPGTVPDTRAELDAMAVCVHASPVPEPFGQVVVEALARGVPVVATDAGGVPEIVGRGPHALGALVPPGDVAALADAIVAVLDDLPAAARRADRARRVVAERFGVAGTARVVSAAWRDAARRGRRRRP</sequence>
<keyword evidence="2 5" id="KW-0808">Transferase</keyword>
<accession>A0ABQ2B1Z4</accession>
<proteinExistence type="predicted"/>
<evidence type="ECO:0000256" key="1">
    <source>
        <dbReference type="ARBA" id="ARBA00022676"/>
    </source>
</evidence>
<dbReference type="InterPro" id="IPR028098">
    <property type="entry name" value="Glyco_trans_4-like_N"/>
</dbReference>
<name>A0ABQ2B1Z4_9MICO</name>
<keyword evidence="6" id="KW-1185">Reference proteome</keyword>
<evidence type="ECO:0000256" key="3">
    <source>
        <dbReference type="SAM" id="MobiDB-lite"/>
    </source>
</evidence>
<dbReference type="Pfam" id="PF13692">
    <property type="entry name" value="Glyco_trans_1_4"/>
    <property type="match status" value="1"/>
</dbReference>
<dbReference type="Proteomes" id="UP000632535">
    <property type="component" value="Unassembled WGS sequence"/>
</dbReference>
<feature type="compositionally biased region" description="Pro residues" evidence="3">
    <location>
        <begin position="11"/>
        <end position="24"/>
    </location>
</feature>
<dbReference type="SUPFAM" id="SSF53756">
    <property type="entry name" value="UDP-Glycosyltransferase/glycogen phosphorylase"/>
    <property type="match status" value="1"/>
</dbReference>
<feature type="domain" description="Glycosyltransferase subfamily 4-like N-terminal" evidence="4">
    <location>
        <begin position="38"/>
        <end position="207"/>
    </location>
</feature>
<keyword evidence="1" id="KW-0328">Glycosyltransferase</keyword>
<reference evidence="6" key="1">
    <citation type="journal article" date="2019" name="Int. J. Syst. Evol. Microbiol.">
        <title>The Global Catalogue of Microorganisms (GCM) 10K type strain sequencing project: providing services to taxonomists for standard genome sequencing and annotation.</title>
        <authorList>
            <consortium name="The Broad Institute Genomics Platform"/>
            <consortium name="The Broad Institute Genome Sequencing Center for Infectious Disease"/>
            <person name="Wu L."/>
            <person name="Ma J."/>
        </authorList>
    </citation>
    <scope>NUCLEOTIDE SEQUENCE [LARGE SCALE GENOMIC DNA]</scope>
    <source>
        <strain evidence="6">CCM 8653</strain>
    </source>
</reference>
<organism evidence="5 6">
    <name type="scientific">Isoptericola cucumis</name>
    <dbReference type="NCBI Taxonomy" id="1776856"/>
    <lineage>
        <taxon>Bacteria</taxon>
        <taxon>Bacillati</taxon>
        <taxon>Actinomycetota</taxon>
        <taxon>Actinomycetes</taxon>
        <taxon>Micrococcales</taxon>
        <taxon>Promicromonosporaceae</taxon>
        <taxon>Isoptericola</taxon>
    </lineage>
</organism>
<dbReference type="GO" id="GO:0016740">
    <property type="term" value="F:transferase activity"/>
    <property type="evidence" value="ECO:0007669"/>
    <property type="project" value="UniProtKB-KW"/>
</dbReference>
<dbReference type="EMBL" id="BMDG01000002">
    <property type="protein sequence ID" value="GGI05847.1"/>
    <property type="molecule type" value="Genomic_DNA"/>
</dbReference>
<gene>
    <name evidence="5" type="ORF">GCM10007368_08210</name>
</gene>
<dbReference type="Gene3D" id="3.40.50.2000">
    <property type="entry name" value="Glycogen Phosphorylase B"/>
    <property type="match status" value="2"/>
</dbReference>
<dbReference type="Pfam" id="PF13439">
    <property type="entry name" value="Glyco_transf_4"/>
    <property type="match status" value="1"/>
</dbReference>
<dbReference type="PANTHER" id="PTHR12526">
    <property type="entry name" value="GLYCOSYLTRANSFERASE"/>
    <property type="match status" value="1"/>
</dbReference>
<protein>
    <submittedName>
        <fullName evidence="5">Glycosyl transferase</fullName>
    </submittedName>
</protein>
<comment type="caution">
    <text evidence="5">The sequence shown here is derived from an EMBL/GenBank/DDBJ whole genome shotgun (WGS) entry which is preliminary data.</text>
</comment>